<evidence type="ECO:0000256" key="1">
    <source>
        <dbReference type="SAM" id="MobiDB-lite"/>
    </source>
</evidence>
<protein>
    <recommendedName>
        <fullName evidence="4">HECT-type E3 ubiquitin transferase E3D</fullName>
    </recommendedName>
</protein>
<gene>
    <name evidence="2" type="ORF">CDAUBV1_LOCUS15239</name>
</gene>
<reference evidence="2" key="1">
    <citation type="submission" date="2024-06" db="EMBL/GenBank/DDBJ databases">
        <authorList>
            <person name="Liu X."/>
            <person name="Lenzi L."/>
            <person name="Haldenby T S."/>
            <person name="Uol C."/>
        </authorList>
    </citation>
    <scope>NUCLEOTIDE SEQUENCE</scope>
</reference>
<comment type="caution">
    <text evidence="2">The sequence shown here is derived from an EMBL/GenBank/DDBJ whole genome shotgun (WGS) entry which is preliminary data.</text>
</comment>
<dbReference type="AlphaFoldDB" id="A0AAV2TV69"/>
<evidence type="ECO:0008006" key="4">
    <source>
        <dbReference type="Google" id="ProtNLM"/>
    </source>
</evidence>
<evidence type="ECO:0000313" key="3">
    <source>
        <dbReference type="Proteomes" id="UP001497525"/>
    </source>
</evidence>
<dbReference type="Proteomes" id="UP001497525">
    <property type="component" value="Unassembled WGS sequence"/>
</dbReference>
<dbReference type="Pfam" id="PF09814">
    <property type="entry name" value="HECT_2"/>
    <property type="match status" value="1"/>
</dbReference>
<sequence>MFFAEYVDTKNTLSLNIHLPQEYGDTMLSVLPEEIKVQTALGTYLISLSGLRISCVTCTNLENFEDSLSCCFNASFPKLPPISQKVTGILEQLLVNGNALLCKFCQSTLIEIRDIKSFKYQPPIFSLDVGNSCSDETYFCHPQDGVHSKDGTSVHLSKLDVTPNSVSSSSCLHTGVEVVIVPSLMEKESFQQKSGGCLFCSHCFMAVGQTVTVGPQNYYALWTNCLNVLTEEKDIDGDFLRFVDKPLLEEAAFYGLFIASLLENHCYRVILSAVTWDGSFDFMLLWLIDQELQLYSAALPKIPIPADQSDDERTTTDSMKTENSKDAELLPTTSLVLEPTTCRRVFYKLLLPSNNEPHKEGPDLLQSWRKDFGVSLFSLPWETCIGLASCLLQFTARMTPRSRKPDQHLLGFTCGAVPVANTSL</sequence>
<dbReference type="EMBL" id="CAXLJL010000689">
    <property type="protein sequence ID" value="CAL5140069.1"/>
    <property type="molecule type" value="Genomic_DNA"/>
</dbReference>
<feature type="compositionally biased region" description="Basic and acidic residues" evidence="1">
    <location>
        <begin position="311"/>
        <end position="326"/>
    </location>
</feature>
<dbReference type="InterPro" id="IPR019193">
    <property type="entry name" value="UBQ-conj_enz_E2-bd_prot"/>
</dbReference>
<evidence type="ECO:0000313" key="2">
    <source>
        <dbReference type="EMBL" id="CAL5140069.1"/>
    </source>
</evidence>
<accession>A0AAV2TV69</accession>
<proteinExistence type="predicted"/>
<name>A0AAV2TV69_CALDB</name>
<organism evidence="2 3">
    <name type="scientific">Calicophoron daubneyi</name>
    <name type="common">Rumen fluke</name>
    <name type="synonym">Paramphistomum daubneyi</name>
    <dbReference type="NCBI Taxonomy" id="300641"/>
    <lineage>
        <taxon>Eukaryota</taxon>
        <taxon>Metazoa</taxon>
        <taxon>Spiralia</taxon>
        <taxon>Lophotrochozoa</taxon>
        <taxon>Platyhelminthes</taxon>
        <taxon>Trematoda</taxon>
        <taxon>Digenea</taxon>
        <taxon>Plagiorchiida</taxon>
        <taxon>Pronocephalata</taxon>
        <taxon>Paramphistomoidea</taxon>
        <taxon>Paramphistomidae</taxon>
        <taxon>Calicophoron</taxon>
    </lineage>
</organism>
<feature type="region of interest" description="Disordered" evidence="1">
    <location>
        <begin position="306"/>
        <end position="326"/>
    </location>
</feature>